<dbReference type="InterPro" id="IPR012495">
    <property type="entry name" value="TadE-like_dom"/>
</dbReference>
<reference evidence="2 3" key="1">
    <citation type="journal article" date="2018" name="Arch. Microbiol.">
        <title>New insights into the metabolic potential of the phototrophic purple bacterium Rhodopila globiformis DSM 161(T) from its draft genome sequence and evidence for a vanadium-dependent nitrogenase.</title>
        <authorList>
            <person name="Imhoff J.F."/>
            <person name="Rahn T."/>
            <person name="Kunzel S."/>
            <person name="Neulinger S.C."/>
        </authorList>
    </citation>
    <scope>NUCLEOTIDE SEQUENCE [LARGE SCALE GENOMIC DNA]</scope>
    <source>
        <strain evidence="2 3">DSM 161</strain>
    </source>
</reference>
<organism evidence="2 3">
    <name type="scientific">Rhodopila globiformis</name>
    <name type="common">Rhodopseudomonas globiformis</name>
    <dbReference type="NCBI Taxonomy" id="1071"/>
    <lineage>
        <taxon>Bacteria</taxon>
        <taxon>Pseudomonadati</taxon>
        <taxon>Pseudomonadota</taxon>
        <taxon>Alphaproteobacteria</taxon>
        <taxon>Acetobacterales</taxon>
        <taxon>Acetobacteraceae</taxon>
        <taxon>Rhodopila</taxon>
    </lineage>
</organism>
<dbReference type="Pfam" id="PF07811">
    <property type="entry name" value="TadE"/>
    <property type="match status" value="1"/>
</dbReference>
<keyword evidence="3" id="KW-1185">Reference proteome</keyword>
<gene>
    <name evidence="2" type="ORF">CCS01_29815</name>
</gene>
<dbReference type="AlphaFoldDB" id="A0A2S6MW11"/>
<protein>
    <recommendedName>
        <fullName evidence="1">TadE-like domain-containing protein</fullName>
    </recommendedName>
</protein>
<sequence>MMRSVVTAILRIIAACGRRGAAALEFVLIAPIMITLLLALLDIGMAGMRLISCYEAMSGVASYLLQNPPPDVTNIGSWLPAQAPSGMRVSLQCAGAACTTSTANLTPKTFQLSQTVKISATLMTYLAGSYTVTYSGRLQ</sequence>
<dbReference type="EMBL" id="NHRY01000269">
    <property type="protein sequence ID" value="PPQ26554.1"/>
    <property type="molecule type" value="Genomic_DNA"/>
</dbReference>
<proteinExistence type="predicted"/>
<evidence type="ECO:0000259" key="1">
    <source>
        <dbReference type="Pfam" id="PF07811"/>
    </source>
</evidence>
<feature type="domain" description="TadE-like" evidence="1">
    <location>
        <begin position="20"/>
        <end position="47"/>
    </location>
</feature>
<evidence type="ECO:0000313" key="3">
    <source>
        <dbReference type="Proteomes" id="UP000239724"/>
    </source>
</evidence>
<evidence type="ECO:0000313" key="2">
    <source>
        <dbReference type="EMBL" id="PPQ26554.1"/>
    </source>
</evidence>
<dbReference type="Proteomes" id="UP000239724">
    <property type="component" value="Unassembled WGS sequence"/>
</dbReference>
<accession>A0A2S6MW11</accession>
<name>A0A2S6MW11_RHOGL</name>
<comment type="caution">
    <text evidence="2">The sequence shown here is derived from an EMBL/GenBank/DDBJ whole genome shotgun (WGS) entry which is preliminary data.</text>
</comment>